<reference evidence="3" key="3">
    <citation type="submission" date="2015-04" db="UniProtKB">
        <authorList>
            <consortium name="EnsemblPlants"/>
        </authorList>
    </citation>
    <scope>IDENTIFICATION</scope>
    <source>
        <strain evidence="3">cv. Jemalong A17</strain>
    </source>
</reference>
<feature type="compositionally biased region" description="Basic and acidic residues" evidence="1">
    <location>
        <begin position="50"/>
        <end position="62"/>
    </location>
</feature>
<evidence type="ECO:0000313" key="2">
    <source>
        <dbReference type="EMBL" id="AES74205.1"/>
    </source>
</evidence>
<feature type="compositionally biased region" description="Basic and acidic residues" evidence="1">
    <location>
        <begin position="33"/>
        <end position="43"/>
    </location>
</feature>
<reference evidence="2 4" key="2">
    <citation type="journal article" date="2014" name="BMC Genomics">
        <title>An improved genome release (version Mt4.0) for the model legume Medicago truncatula.</title>
        <authorList>
            <person name="Tang H."/>
            <person name="Krishnakumar V."/>
            <person name="Bidwell S."/>
            <person name="Rosen B."/>
            <person name="Chan A."/>
            <person name="Zhou S."/>
            <person name="Gentzbittel L."/>
            <person name="Childs K.L."/>
            <person name="Yandell M."/>
            <person name="Gundlach H."/>
            <person name="Mayer K.F."/>
            <person name="Schwartz D.C."/>
            <person name="Town C.D."/>
        </authorList>
    </citation>
    <scope>GENOME REANNOTATION</scope>
    <source>
        <strain evidence="3 4">cv. Jemalong A17</strain>
    </source>
</reference>
<keyword evidence="4" id="KW-1185">Reference proteome</keyword>
<organism evidence="2 4">
    <name type="scientific">Medicago truncatula</name>
    <name type="common">Barrel medic</name>
    <name type="synonym">Medicago tribuloides</name>
    <dbReference type="NCBI Taxonomy" id="3880"/>
    <lineage>
        <taxon>Eukaryota</taxon>
        <taxon>Viridiplantae</taxon>
        <taxon>Streptophyta</taxon>
        <taxon>Embryophyta</taxon>
        <taxon>Tracheophyta</taxon>
        <taxon>Spermatophyta</taxon>
        <taxon>Magnoliopsida</taxon>
        <taxon>eudicotyledons</taxon>
        <taxon>Gunneridae</taxon>
        <taxon>Pentapetalae</taxon>
        <taxon>rosids</taxon>
        <taxon>fabids</taxon>
        <taxon>Fabales</taxon>
        <taxon>Fabaceae</taxon>
        <taxon>Papilionoideae</taxon>
        <taxon>50 kb inversion clade</taxon>
        <taxon>NPAAA clade</taxon>
        <taxon>Hologalegina</taxon>
        <taxon>IRL clade</taxon>
        <taxon>Trifolieae</taxon>
        <taxon>Medicago</taxon>
    </lineage>
</organism>
<dbReference type="EnsemblPlants" id="AES74205">
    <property type="protein sequence ID" value="AES74205"/>
    <property type="gene ID" value="MTR_3g116990"/>
</dbReference>
<dbReference type="PaxDb" id="3880-AES74205"/>
<protein>
    <submittedName>
        <fullName evidence="2 3">Uncharacterized protein</fullName>
    </submittedName>
</protein>
<dbReference type="EMBL" id="CM001219">
    <property type="protein sequence ID" value="AES74205.1"/>
    <property type="molecule type" value="Genomic_DNA"/>
</dbReference>
<gene>
    <name evidence="2" type="ordered locus">MTR_3g116990</name>
</gene>
<dbReference type="Proteomes" id="UP000002051">
    <property type="component" value="Chromosome 3"/>
</dbReference>
<feature type="region of interest" description="Disordered" evidence="1">
    <location>
        <begin position="33"/>
        <end position="62"/>
    </location>
</feature>
<reference evidence="2 4" key="1">
    <citation type="journal article" date="2011" name="Nature">
        <title>The Medicago genome provides insight into the evolution of rhizobial symbioses.</title>
        <authorList>
            <person name="Young N.D."/>
            <person name="Debelle F."/>
            <person name="Oldroyd G.E."/>
            <person name="Geurts R."/>
            <person name="Cannon S.B."/>
            <person name="Udvardi M.K."/>
            <person name="Benedito V.A."/>
            <person name="Mayer K.F."/>
            <person name="Gouzy J."/>
            <person name="Schoof H."/>
            <person name="Van de Peer Y."/>
            <person name="Proost S."/>
            <person name="Cook D.R."/>
            <person name="Meyers B.C."/>
            <person name="Spannagl M."/>
            <person name="Cheung F."/>
            <person name="De Mita S."/>
            <person name="Krishnakumar V."/>
            <person name="Gundlach H."/>
            <person name="Zhou S."/>
            <person name="Mudge J."/>
            <person name="Bharti A.K."/>
            <person name="Murray J.D."/>
            <person name="Naoumkina M.A."/>
            <person name="Rosen B."/>
            <person name="Silverstein K.A."/>
            <person name="Tang H."/>
            <person name="Rombauts S."/>
            <person name="Zhao P.X."/>
            <person name="Zhou P."/>
            <person name="Barbe V."/>
            <person name="Bardou P."/>
            <person name="Bechner M."/>
            <person name="Bellec A."/>
            <person name="Berger A."/>
            <person name="Berges H."/>
            <person name="Bidwell S."/>
            <person name="Bisseling T."/>
            <person name="Choisne N."/>
            <person name="Couloux A."/>
            <person name="Denny R."/>
            <person name="Deshpande S."/>
            <person name="Dai X."/>
            <person name="Doyle J.J."/>
            <person name="Dudez A.M."/>
            <person name="Farmer A.D."/>
            <person name="Fouteau S."/>
            <person name="Franken C."/>
            <person name="Gibelin C."/>
            <person name="Gish J."/>
            <person name="Goldstein S."/>
            <person name="Gonzalez A.J."/>
            <person name="Green P.J."/>
            <person name="Hallab A."/>
            <person name="Hartog M."/>
            <person name="Hua A."/>
            <person name="Humphray S.J."/>
            <person name="Jeong D.H."/>
            <person name="Jing Y."/>
            <person name="Jocker A."/>
            <person name="Kenton S.M."/>
            <person name="Kim D.J."/>
            <person name="Klee K."/>
            <person name="Lai H."/>
            <person name="Lang C."/>
            <person name="Lin S."/>
            <person name="Macmil S.L."/>
            <person name="Magdelenat G."/>
            <person name="Matthews L."/>
            <person name="McCorrison J."/>
            <person name="Monaghan E.L."/>
            <person name="Mun J.H."/>
            <person name="Najar F.Z."/>
            <person name="Nicholson C."/>
            <person name="Noirot C."/>
            <person name="O'Bleness M."/>
            <person name="Paule C.R."/>
            <person name="Poulain J."/>
            <person name="Prion F."/>
            <person name="Qin B."/>
            <person name="Qu C."/>
            <person name="Retzel E.F."/>
            <person name="Riddle C."/>
            <person name="Sallet E."/>
            <person name="Samain S."/>
            <person name="Samson N."/>
            <person name="Sanders I."/>
            <person name="Saurat O."/>
            <person name="Scarpelli C."/>
            <person name="Schiex T."/>
            <person name="Segurens B."/>
            <person name="Severin A.J."/>
            <person name="Sherrier D.J."/>
            <person name="Shi R."/>
            <person name="Sims S."/>
            <person name="Singer S.R."/>
            <person name="Sinharoy S."/>
            <person name="Sterck L."/>
            <person name="Viollet A."/>
            <person name="Wang B.B."/>
            <person name="Wang K."/>
            <person name="Wang M."/>
            <person name="Wang X."/>
            <person name="Warfsmann J."/>
            <person name="Weissenbach J."/>
            <person name="White D.D."/>
            <person name="White J.D."/>
            <person name="Wiley G.B."/>
            <person name="Wincker P."/>
            <person name="Xing Y."/>
            <person name="Yang L."/>
            <person name="Yao Z."/>
            <person name="Ying F."/>
            <person name="Zhai J."/>
            <person name="Zhou L."/>
            <person name="Zuber A."/>
            <person name="Denarie J."/>
            <person name="Dixon R.A."/>
            <person name="May G.D."/>
            <person name="Schwartz D.C."/>
            <person name="Rogers J."/>
            <person name="Quetier F."/>
            <person name="Town C.D."/>
            <person name="Roe B.A."/>
        </authorList>
    </citation>
    <scope>NUCLEOTIDE SEQUENCE [LARGE SCALE GENOMIC DNA]</scope>
    <source>
        <strain evidence="2">A17</strain>
        <strain evidence="3 4">cv. Jemalong A17</strain>
    </source>
</reference>
<proteinExistence type="predicted"/>
<evidence type="ECO:0000313" key="4">
    <source>
        <dbReference type="Proteomes" id="UP000002051"/>
    </source>
</evidence>
<evidence type="ECO:0000256" key="1">
    <source>
        <dbReference type="SAM" id="MobiDB-lite"/>
    </source>
</evidence>
<evidence type="ECO:0000313" key="3">
    <source>
        <dbReference type="EnsemblPlants" id="AES74205"/>
    </source>
</evidence>
<accession>G7J756</accession>
<name>G7J756_MEDTR</name>
<dbReference type="AlphaFoldDB" id="G7J756"/>
<dbReference type="HOGENOM" id="CLU_2907461_0_0_1"/>
<sequence>MNVLPRMTYLDNQRDLDMEHMVIKPITQRCDMKERGWKEDGKRKEKTRRPREGKLEREKKRV</sequence>